<evidence type="ECO:0000313" key="1">
    <source>
        <dbReference type="EMBL" id="MBB5345504.1"/>
    </source>
</evidence>
<dbReference type="EMBL" id="JACHDZ010000006">
    <property type="protein sequence ID" value="MBB5345504.1"/>
    <property type="molecule type" value="Genomic_DNA"/>
</dbReference>
<organism evidence="1 2">
    <name type="scientific">Tunturiibacter lichenicola</name>
    <dbReference type="NCBI Taxonomy" id="2051959"/>
    <lineage>
        <taxon>Bacteria</taxon>
        <taxon>Pseudomonadati</taxon>
        <taxon>Acidobacteriota</taxon>
        <taxon>Terriglobia</taxon>
        <taxon>Terriglobales</taxon>
        <taxon>Acidobacteriaceae</taxon>
        <taxon>Tunturiibacter</taxon>
    </lineage>
</organism>
<accession>A0A7W8JA75</accession>
<dbReference type="Proteomes" id="UP000569092">
    <property type="component" value="Unassembled WGS sequence"/>
</dbReference>
<comment type="caution">
    <text evidence="1">The sequence shown here is derived from an EMBL/GenBank/DDBJ whole genome shotgun (WGS) entry which is preliminary data.</text>
</comment>
<reference evidence="1 2" key="1">
    <citation type="submission" date="2020-08" db="EMBL/GenBank/DDBJ databases">
        <title>Genomic Encyclopedia of Type Strains, Phase IV (KMG-V): Genome sequencing to study the core and pangenomes of soil and plant-associated prokaryotes.</title>
        <authorList>
            <person name="Whitman W."/>
        </authorList>
    </citation>
    <scope>NUCLEOTIDE SEQUENCE [LARGE SCALE GENOMIC DNA]</scope>
    <source>
        <strain evidence="1 2">M8US30</strain>
    </source>
</reference>
<protein>
    <submittedName>
        <fullName evidence="1">Uncharacterized protein</fullName>
    </submittedName>
</protein>
<proteinExistence type="predicted"/>
<gene>
    <name evidence="1" type="ORF">HDF10_003498</name>
</gene>
<dbReference type="AlphaFoldDB" id="A0A7W8JA75"/>
<evidence type="ECO:0000313" key="2">
    <source>
        <dbReference type="Proteomes" id="UP000569092"/>
    </source>
</evidence>
<sequence length="63" mass="6841">MAFMSADEAIGTTPATVNLTVGYLDDKISGLSAYGLQRSFVSFSSIDRIWAMRFARVSGFLAE</sequence>
<name>A0A7W8JA75_9BACT</name>